<dbReference type="InterPro" id="IPR036691">
    <property type="entry name" value="Endo/exonu/phosph_ase_sf"/>
</dbReference>
<dbReference type="GO" id="GO:0004519">
    <property type="term" value="F:endonuclease activity"/>
    <property type="evidence" value="ECO:0007669"/>
    <property type="project" value="UniProtKB-KW"/>
</dbReference>
<keyword evidence="3" id="KW-0540">Nuclease</keyword>
<keyword evidence="4" id="KW-0479">Metal-binding</keyword>
<dbReference type="EMBL" id="CP053383">
    <property type="protein sequence ID" value="QTP60358.1"/>
    <property type="molecule type" value="Genomic_DNA"/>
</dbReference>
<keyword evidence="12" id="KW-1185">Reference proteome</keyword>
<dbReference type="Proteomes" id="UP000671845">
    <property type="component" value="Chromosome"/>
</dbReference>
<evidence type="ECO:0000259" key="10">
    <source>
        <dbReference type="Pfam" id="PF03372"/>
    </source>
</evidence>
<evidence type="ECO:0000256" key="3">
    <source>
        <dbReference type="ARBA" id="ARBA00022722"/>
    </source>
</evidence>
<protein>
    <submittedName>
        <fullName evidence="11">Endonuclease/exonuclease/phosphatase family protein</fullName>
    </submittedName>
</protein>
<evidence type="ECO:0000256" key="8">
    <source>
        <dbReference type="ARBA" id="ARBA00023204"/>
    </source>
</evidence>
<evidence type="ECO:0000256" key="4">
    <source>
        <dbReference type="ARBA" id="ARBA00022723"/>
    </source>
</evidence>
<evidence type="ECO:0000256" key="6">
    <source>
        <dbReference type="ARBA" id="ARBA00022801"/>
    </source>
</evidence>
<reference evidence="11 12" key="1">
    <citation type="journal article" date="2021" name="Front. Microbiol.">
        <title>Aerobic Denitrification and Heterotrophic Sulfur Oxidation in the Genus Halomonas Revealed by Six Novel Species Characterizations and Genome-Based Analysis.</title>
        <authorList>
            <person name="Wang L."/>
            <person name="Shao Z."/>
        </authorList>
    </citation>
    <scope>NUCLEOTIDE SEQUENCE [LARGE SCALE GENOMIC DNA]</scope>
    <source>
        <strain evidence="11 12">MCCC 1A13718</strain>
    </source>
</reference>
<gene>
    <name evidence="11" type="ORF">HNO53_17535</name>
</gene>
<evidence type="ECO:0000313" key="12">
    <source>
        <dbReference type="Proteomes" id="UP000671845"/>
    </source>
</evidence>
<name>A0ABX7WMK5_9GAMM</name>
<dbReference type="SUPFAM" id="SSF56219">
    <property type="entry name" value="DNase I-like"/>
    <property type="match status" value="1"/>
</dbReference>
<dbReference type="Pfam" id="PF03372">
    <property type="entry name" value="Exo_endo_phos"/>
    <property type="match status" value="1"/>
</dbReference>
<evidence type="ECO:0000256" key="1">
    <source>
        <dbReference type="ARBA" id="ARBA00001936"/>
    </source>
</evidence>
<evidence type="ECO:0000256" key="5">
    <source>
        <dbReference type="ARBA" id="ARBA00022763"/>
    </source>
</evidence>
<sequence length="272" mass="31085">MSKRGKRMSAVSVTEGKPRQELQQAAPVRSLRVMTLNVHKGFNVFNRRHILPELRDAVTTLSADLVFLQEVHGEHRKHSLRYRDWPGVPQYEYLADSMWPDFAYGRNAVYPDGDHGNALLSHYPIREYENRDVSIHGTERRGLLHCRLAVPGQATVHAICVHLGLRHKHRLQQMRLLCELMDSLPSDEAVIVAGDFNDWRLKADGVLAECGLQEAFANCQGRPAKTFPAHWPLLRLDRIYVRSATCRNPKALYRKPWSHLSDHVPLIAEIGL</sequence>
<evidence type="ECO:0000256" key="9">
    <source>
        <dbReference type="SAM" id="MobiDB-lite"/>
    </source>
</evidence>
<dbReference type="InterPro" id="IPR005135">
    <property type="entry name" value="Endo/exonuclease/phosphatase"/>
</dbReference>
<organism evidence="11 12">
    <name type="scientific">Halomonas sulfidivorans</name>
    <dbReference type="NCBI Taxonomy" id="2733488"/>
    <lineage>
        <taxon>Bacteria</taxon>
        <taxon>Pseudomonadati</taxon>
        <taxon>Pseudomonadota</taxon>
        <taxon>Gammaproteobacteria</taxon>
        <taxon>Oceanospirillales</taxon>
        <taxon>Halomonadaceae</taxon>
        <taxon>Halomonas</taxon>
    </lineage>
</organism>
<evidence type="ECO:0000256" key="7">
    <source>
        <dbReference type="ARBA" id="ARBA00022842"/>
    </source>
</evidence>
<dbReference type="Gene3D" id="3.60.10.10">
    <property type="entry name" value="Endonuclease/exonuclease/phosphatase"/>
    <property type="match status" value="1"/>
</dbReference>
<dbReference type="PANTHER" id="PTHR15822:SF4">
    <property type="entry name" value="TYROSYL-DNA PHOSPHODIESTERASE 2"/>
    <property type="match status" value="1"/>
</dbReference>
<keyword evidence="6" id="KW-0378">Hydrolase</keyword>
<keyword evidence="7" id="KW-0460">Magnesium</keyword>
<comment type="cofactor">
    <cofactor evidence="1">
        <name>Mn(2+)</name>
        <dbReference type="ChEBI" id="CHEBI:29035"/>
    </cofactor>
</comment>
<comment type="cofactor">
    <cofactor evidence="2">
        <name>Mg(2+)</name>
        <dbReference type="ChEBI" id="CHEBI:18420"/>
    </cofactor>
</comment>
<evidence type="ECO:0000313" key="11">
    <source>
        <dbReference type="EMBL" id="QTP60358.1"/>
    </source>
</evidence>
<dbReference type="InterPro" id="IPR051547">
    <property type="entry name" value="TDP2-like"/>
</dbReference>
<keyword evidence="11" id="KW-0255">Endonuclease</keyword>
<keyword evidence="5" id="KW-0227">DNA damage</keyword>
<feature type="domain" description="Endonuclease/exonuclease/phosphatase" evidence="10">
    <location>
        <begin position="34"/>
        <end position="263"/>
    </location>
</feature>
<accession>A0ABX7WMK5</accession>
<proteinExistence type="predicted"/>
<evidence type="ECO:0000256" key="2">
    <source>
        <dbReference type="ARBA" id="ARBA00001946"/>
    </source>
</evidence>
<dbReference type="PANTHER" id="PTHR15822">
    <property type="entry name" value="TRAF AND TNF RECEPTOR-ASSOCIATED PROTEIN"/>
    <property type="match status" value="1"/>
</dbReference>
<feature type="region of interest" description="Disordered" evidence="9">
    <location>
        <begin position="1"/>
        <end position="23"/>
    </location>
</feature>
<keyword evidence="8" id="KW-0234">DNA repair</keyword>